<dbReference type="AlphaFoldDB" id="A0A6G1I815"/>
<organism evidence="2 3">
    <name type="scientific">Trichodelitschia bisporula</name>
    <dbReference type="NCBI Taxonomy" id="703511"/>
    <lineage>
        <taxon>Eukaryota</taxon>
        <taxon>Fungi</taxon>
        <taxon>Dikarya</taxon>
        <taxon>Ascomycota</taxon>
        <taxon>Pezizomycotina</taxon>
        <taxon>Dothideomycetes</taxon>
        <taxon>Dothideomycetes incertae sedis</taxon>
        <taxon>Phaeotrichales</taxon>
        <taxon>Phaeotrichaceae</taxon>
        <taxon>Trichodelitschia</taxon>
    </lineage>
</organism>
<protein>
    <submittedName>
        <fullName evidence="2">Uncharacterized protein</fullName>
    </submittedName>
</protein>
<name>A0A6G1I815_9PEZI</name>
<proteinExistence type="predicted"/>
<dbReference type="Proteomes" id="UP000799640">
    <property type="component" value="Unassembled WGS sequence"/>
</dbReference>
<gene>
    <name evidence="2" type="ORF">EJ06DRAFT_526272</name>
</gene>
<feature type="region of interest" description="Disordered" evidence="1">
    <location>
        <begin position="133"/>
        <end position="171"/>
    </location>
</feature>
<dbReference type="EMBL" id="ML996688">
    <property type="protein sequence ID" value="KAF2404177.1"/>
    <property type="molecule type" value="Genomic_DNA"/>
</dbReference>
<accession>A0A6G1I815</accession>
<evidence type="ECO:0000256" key="1">
    <source>
        <dbReference type="SAM" id="MobiDB-lite"/>
    </source>
</evidence>
<evidence type="ECO:0000313" key="3">
    <source>
        <dbReference type="Proteomes" id="UP000799640"/>
    </source>
</evidence>
<sequence length="171" mass="18759">MIIDDVQVRCKVPVVKLVPLGTDEQETQQISSARGIPPTSAESSKLPRFAVRTPEASAGFGVELNCPVCLPTKSTTTRSKLAASPLEQPSSHNFEFLVMLLLADEQSRKRPQYHVKPSPSQVLTVPAEQDYQRISVKGRNDTQTVSTVPITRADSFGHHSHHPESHSSIPQ</sequence>
<evidence type="ECO:0000313" key="2">
    <source>
        <dbReference type="EMBL" id="KAF2404177.1"/>
    </source>
</evidence>
<reference evidence="2" key="1">
    <citation type="journal article" date="2020" name="Stud. Mycol.">
        <title>101 Dothideomycetes genomes: a test case for predicting lifestyles and emergence of pathogens.</title>
        <authorList>
            <person name="Haridas S."/>
            <person name="Albert R."/>
            <person name="Binder M."/>
            <person name="Bloem J."/>
            <person name="Labutti K."/>
            <person name="Salamov A."/>
            <person name="Andreopoulos B."/>
            <person name="Baker S."/>
            <person name="Barry K."/>
            <person name="Bills G."/>
            <person name="Bluhm B."/>
            <person name="Cannon C."/>
            <person name="Castanera R."/>
            <person name="Culley D."/>
            <person name="Daum C."/>
            <person name="Ezra D."/>
            <person name="Gonzalez J."/>
            <person name="Henrissat B."/>
            <person name="Kuo A."/>
            <person name="Liang C."/>
            <person name="Lipzen A."/>
            <person name="Lutzoni F."/>
            <person name="Magnuson J."/>
            <person name="Mondo S."/>
            <person name="Nolan M."/>
            <person name="Ohm R."/>
            <person name="Pangilinan J."/>
            <person name="Park H.-J."/>
            <person name="Ramirez L."/>
            <person name="Alfaro M."/>
            <person name="Sun H."/>
            <person name="Tritt A."/>
            <person name="Yoshinaga Y."/>
            <person name="Zwiers L.-H."/>
            <person name="Turgeon B."/>
            <person name="Goodwin S."/>
            <person name="Spatafora J."/>
            <person name="Crous P."/>
            <person name="Grigoriev I."/>
        </authorList>
    </citation>
    <scope>NUCLEOTIDE SEQUENCE</scope>
    <source>
        <strain evidence="2">CBS 262.69</strain>
    </source>
</reference>
<feature type="region of interest" description="Disordered" evidence="1">
    <location>
        <begin position="26"/>
        <end position="47"/>
    </location>
</feature>
<keyword evidence="3" id="KW-1185">Reference proteome</keyword>